<comment type="caution">
    <text evidence="7">The sequence shown here is derived from an EMBL/GenBank/DDBJ whole genome shotgun (WGS) entry which is preliminary data.</text>
</comment>
<dbReference type="SUPFAM" id="SSF54001">
    <property type="entry name" value="Cysteine proteinases"/>
    <property type="match status" value="1"/>
</dbReference>
<dbReference type="EMBL" id="LNYX01000005">
    <property type="protein sequence ID" value="KTD65724.1"/>
    <property type="molecule type" value="Genomic_DNA"/>
</dbReference>
<evidence type="ECO:0000259" key="6">
    <source>
        <dbReference type="PROSITE" id="PS50203"/>
    </source>
</evidence>
<evidence type="ECO:0000256" key="5">
    <source>
        <dbReference type="PROSITE-ProRule" id="PRU00239"/>
    </source>
</evidence>
<dbReference type="PROSITE" id="PS50203">
    <property type="entry name" value="CALPAIN_CAT"/>
    <property type="match status" value="1"/>
</dbReference>
<comment type="similarity">
    <text evidence="1">Belongs to the peptidase C2 family.</text>
</comment>
<dbReference type="PANTHER" id="PTHR10183">
    <property type="entry name" value="CALPAIN"/>
    <property type="match status" value="1"/>
</dbReference>
<reference evidence="7 8" key="1">
    <citation type="submission" date="2015-11" db="EMBL/GenBank/DDBJ databases">
        <title>Genomic analysis of 38 Legionella species identifies large and diverse effector repertoires.</title>
        <authorList>
            <person name="Burstein D."/>
            <person name="Amaro F."/>
            <person name="Zusman T."/>
            <person name="Lifshitz Z."/>
            <person name="Cohen O."/>
            <person name="Gilbert J.A."/>
            <person name="Pupko T."/>
            <person name="Shuman H.A."/>
            <person name="Segal G."/>
        </authorList>
    </citation>
    <scope>NUCLEOTIDE SEQUENCE [LARGE SCALE GENOMIC DNA]</scope>
    <source>
        <strain evidence="7 8">Mt.St.Helens-9</strain>
    </source>
</reference>
<dbReference type="PANTHER" id="PTHR10183:SF379">
    <property type="entry name" value="CALPAIN-5"/>
    <property type="match status" value="1"/>
</dbReference>
<dbReference type="Pfam" id="PF00648">
    <property type="entry name" value="Peptidase_C2"/>
    <property type="match status" value="1"/>
</dbReference>
<keyword evidence="2" id="KW-0645">Protease</keyword>
<dbReference type="PATRIC" id="fig|452.5.peg.476"/>
<comment type="caution">
    <text evidence="5">Lacks conserved residue(s) required for the propagation of feature annotation.</text>
</comment>
<evidence type="ECO:0000313" key="8">
    <source>
        <dbReference type="Proteomes" id="UP000054877"/>
    </source>
</evidence>
<dbReference type="Gene3D" id="3.90.70.10">
    <property type="entry name" value="Cysteine proteinases"/>
    <property type="match status" value="1"/>
</dbReference>
<dbReference type="RefSeq" id="WP_058482376.1">
    <property type="nucleotide sequence ID" value="NZ_CAAAII010000003.1"/>
</dbReference>
<feature type="domain" description="Calpain catalytic" evidence="6">
    <location>
        <begin position="435"/>
        <end position="523"/>
    </location>
</feature>
<keyword evidence="3" id="KW-0378">Hydrolase</keyword>
<evidence type="ECO:0000313" key="7">
    <source>
        <dbReference type="EMBL" id="KTD65724.1"/>
    </source>
</evidence>
<dbReference type="AlphaFoldDB" id="A0A0W0Z9E6"/>
<evidence type="ECO:0000256" key="4">
    <source>
        <dbReference type="ARBA" id="ARBA00022807"/>
    </source>
</evidence>
<accession>A0A0W0Z9E6</accession>
<dbReference type="GO" id="GO:0006508">
    <property type="term" value="P:proteolysis"/>
    <property type="evidence" value="ECO:0007669"/>
    <property type="project" value="UniProtKB-KW"/>
</dbReference>
<keyword evidence="4" id="KW-0788">Thiol protease</keyword>
<proteinExistence type="inferred from homology"/>
<dbReference type="OrthoDB" id="6617717at2"/>
<dbReference type="InterPro" id="IPR022684">
    <property type="entry name" value="Calpain_cysteine_protease"/>
</dbReference>
<gene>
    <name evidence="7" type="ORF">Lspi_0436</name>
</gene>
<evidence type="ECO:0000256" key="1">
    <source>
        <dbReference type="ARBA" id="ARBA00007623"/>
    </source>
</evidence>
<dbReference type="Proteomes" id="UP000054877">
    <property type="component" value="Unassembled WGS sequence"/>
</dbReference>
<organism evidence="7 8">
    <name type="scientific">Legionella spiritensis</name>
    <dbReference type="NCBI Taxonomy" id="452"/>
    <lineage>
        <taxon>Bacteria</taxon>
        <taxon>Pseudomonadati</taxon>
        <taxon>Pseudomonadota</taxon>
        <taxon>Gammaproteobacteria</taxon>
        <taxon>Legionellales</taxon>
        <taxon>Legionellaceae</taxon>
        <taxon>Legionella</taxon>
    </lineage>
</organism>
<protein>
    <submittedName>
        <fullName evidence="7">Coiled-coil protein</fullName>
    </submittedName>
</protein>
<dbReference type="InterPro" id="IPR001300">
    <property type="entry name" value="Peptidase_C2_calpain_cat"/>
</dbReference>
<keyword evidence="8" id="KW-1185">Reference proteome</keyword>
<dbReference type="GO" id="GO:0004198">
    <property type="term" value="F:calcium-dependent cysteine-type endopeptidase activity"/>
    <property type="evidence" value="ECO:0007669"/>
    <property type="project" value="InterPro"/>
</dbReference>
<name>A0A0W0Z9E6_LEGSP</name>
<evidence type="ECO:0000256" key="3">
    <source>
        <dbReference type="ARBA" id="ARBA00022801"/>
    </source>
</evidence>
<sequence>MSVPELPITADHLKQREVRVFPGVRGKVKHPIRINDSVIIPEGQPVIIQPLNADRQSETPRFKITLFERDSSAAASNLPESQRDIIPGISYDQVEILHPQKSFLFEEHYQRSNERLFPNPDSSPSLTEINQSRIPNCFLLASMQAILNHPNGAHFIRGMMKQHDDGSTTVRLFNPETLKPEYIRVNTAMLVDEKGLPLNSHKAMWVHVLETAYVALGKRMNKDVDSSASSVFSKGGQMSWATTILTGLKEERRLNMTQGEQFWLIKDSERGQIEPLLDLPLESFPQKDKIFKGVLELQLKEIVAMQAFAGTPEEALEKAYQDYMAYFQFYLENRVACETILRGEGSIGDKLLHIVDLISDGFETKYPDLGKFLVECINFYNVPVADKTVRGEVSAFSGFYTVKQNEHFNAMRDALANGQLVTAATPEKFTVPVPGLRNNHAYTVLDVFSREEKATHPVTMVETVREVRYVRLRNPWGSTGRTYLQEEGTMAFTPVEDANADIFEIELSDFYNNYSYVSISRFANETFAYDERRSQLLKSIEKIRSGFRVYTDSTLDDLSRFNNQYGQYEQQFLDLEKLHLQVISPELLIGFENIFKENLDRKIEEKMVRALLEINEIVIPFYAGDKKHEYHHLYHILKLQWLEKQDSPDNETIRSLRQDIVQNAGYDFCPFMNNEKLKLDILVRAYARDYMEDLFHTRRLIQQLENQLRILDPDNLEGIFLNGTLLKQQCVRILTMKAALAELDINLDEAELIELQDKINELNNLLKEQPAYDQFKDKYKSEINTLLDLAVNSYQDGHISDKELKHLQQVATHLNIRELTDTAREFQDSDNVHRQQIGKQLGVLAGLRQALHHLVSKIREAWTGFINKFLSDKPANSYELPARQTKYPVFFAPQETQKPDLRDAESLPTHTAAACA</sequence>
<dbReference type="InterPro" id="IPR038765">
    <property type="entry name" value="Papain-like_cys_pep_sf"/>
</dbReference>
<evidence type="ECO:0000256" key="2">
    <source>
        <dbReference type="ARBA" id="ARBA00022670"/>
    </source>
</evidence>